<dbReference type="PANTHER" id="PTHR34979">
    <property type="entry name" value="INNER MEMBRANE PROTEIN YGAZ"/>
    <property type="match status" value="1"/>
</dbReference>
<evidence type="ECO:0000313" key="11">
    <source>
        <dbReference type="Proteomes" id="UP000051562"/>
    </source>
</evidence>
<dbReference type="Pfam" id="PF03591">
    <property type="entry name" value="AzlC"/>
    <property type="match status" value="1"/>
</dbReference>
<evidence type="ECO:0000256" key="2">
    <source>
        <dbReference type="ARBA" id="ARBA00010735"/>
    </source>
</evidence>
<proteinExistence type="inferred from homology"/>
<accession>A0A0Q3LW69</accession>
<feature type="transmembrane region" description="Helical" evidence="8">
    <location>
        <begin position="202"/>
        <end position="219"/>
    </location>
</feature>
<name>A0A0Q3LW69_9HYPH</name>
<feature type="transmembrane region" description="Helical" evidence="8">
    <location>
        <begin position="178"/>
        <end position="196"/>
    </location>
</feature>
<dbReference type="EMBL" id="FUYX01000007">
    <property type="protein sequence ID" value="SKB91098.1"/>
    <property type="molecule type" value="Genomic_DNA"/>
</dbReference>
<dbReference type="RefSeq" id="WP_055731070.1">
    <property type="nucleotide sequence ID" value="NZ_FUYX01000007.1"/>
</dbReference>
<reference evidence="9 11" key="1">
    <citation type="submission" date="2015-10" db="EMBL/GenBank/DDBJ databases">
        <title>Draft genome of Bosea thiooxidans.</title>
        <authorList>
            <person name="Wang X."/>
        </authorList>
    </citation>
    <scope>NUCLEOTIDE SEQUENCE [LARGE SCALE GENOMIC DNA]</scope>
    <source>
        <strain evidence="9 11">CGMCC 9174</strain>
    </source>
</reference>
<dbReference type="PANTHER" id="PTHR34979:SF1">
    <property type="entry name" value="INNER MEMBRANE PROTEIN YGAZ"/>
    <property type="match status" value="1"/>
</dbReference>
<comment type="subcellular location">
    <subcellularLocation>
        <location evidence="1">Cell membrane</location>
        <topology evidence="1">Multi-pass membrane protein</topology>
    </subcellularLocation>
</comment>
<evidence type="ECO:0000256" key="8">
    <source>
        <dbReference type="SAM" id="Phobius"/>
    </source>
</evidence>
<keyword evidence="5 8" id="KW-0812">Transmembrane</keyword>
<feature type="transmembrane region" description="Helical" evidence="8">
    <location>
        <begin position="144"/>
        <end position="166"/>
    </location>
</feature>
<dbReference type="AlphaFoldDB" id="A0A0Q3LW69"/>
<keyword evidence="3" id="KW-0813">Transport</keyword>
<organism evidence="9 11">
    <name type="scientific">Bosea thiooxidans</name>
    <dbReference type="NCBI Taxonomy" id="53254"/>
    <lineage>
        <taxon>Bacteria</taxon>
        <taxon>Pseudomonadati</taxon>
        <taxon>Pseudomonadota</taxon>
        <taxon>Alphaproteobacteria</taxon>
        <taxon>Hyphomicrobiales</taxon>
        <taxon>Boseaceae</taxon>
        <taxon>Bosea</taxon>
    </lineage>
</organism>
<dbReference type="Proteomes" id="UP000051562">
    <property type="component" value="Unassembled WGS sequence"/>
</dbReference>
<keyword evidence="7 8" id="KW-0472">Membrane</keyword>
<dbReference type="InterPro" id="IPR011606">
    <property type="entry name" value="Brnchd-chn_aa_trnsp_permease"/>
</dbReference>
<keyword evidence="11" id="KW-1185">Reference proteome</keyword>
<dbReference type="GO" id="GO:1903785">
    <property type="term" value="P:L-valine transmembrane transport"/>
    <property type="evidence" value="ECO:0007669"/>
    <property type="project" value="TreeGrafter"/>
</dbReference>
<dbReference type="EMBL" id="LMAR01000097">
    <property type="protein sequence ID" value="KQK27633.1"/>
    <property type="molecule type" value="Genomic_DNA"/>
</dbReference>
<evidence type="ECO:0000256" key="7">
    <source>
        <dbReference type="ARBA" id="ARBA00023136"/>
    </source>
</evidence>
<dbReference type="GO" id="GO:0005886">
    <property type="term" value="C:plasma membrane"/>
    <property type="evidence" value="ECO:0007669"/>
    <property type="project" value="UniProtKB-SubCell"/>
</dbReference>
<evidence type="ECO:0000256" key="4">
    <source>
        <dbReference type="ARBA" id="ARBA00022475"/>
    </source>
</evidence>
<keyword evidence="6 8" id="KW-1133">Transmembrane helix</keyword>
<evidence type="ECO:0000256" key="3">
    <source>
        <dbReference type="ARBA" id="ARBA00022448"/>
    </source>
</evidence>
<sequence>MSTEPPFSPNVSEAPITGAGLVLGLRKVSVLIPGIVVFAVAFGAAASAKGLSFLETMLMSAFVYAGVAQLVAMELWRPEWTWGAIAGLAVVTATVNARMVLQGASLQPWFAKYPKALNAFHLFFFTDANWLIGTRYRAEGGRDLGVLVGAGLVLWVVWAIATGGGYMLGALVSDPRRYGIDLVMPIFFAAMIVPLWRGRRGMVPWVVAGLVALITARLVDGYAFIIVGSLAGALTGAFRDDAA</sequence>
<evidence type="ECO:0000313" key="9">
    <source>
        <dbReference type="EMBL" id="KQK27633.1"/>
    </source>
</evidence>
<gene>
    <name evidence="9" type="ORF">ARD30_25750</name>
    <name evidence="10" type="ORF">SAMN05660750_02987</name>
</gene>
<comment type="similarity">
    <text evidence="2">Belongs to the AzlC family.</text>
</comment>
<dbReference type="OrthoDB" id="9803444at2"/>
<reference evidence="10 12" key="2">
    <citation type="submission" date="2017-02" db="EMBL/GenBank/DDBJ databases">
        <authorList>
            <person name="Peterson S.W."/>
        </authorList>
    </citation>
    <scope>NUCLEOTIDE SEQUENCE [LARGE SCALE GENOMIC DNA]</scope>
    <source>
        <strain evidence="10 12">DSM 9653</strain>
    </source>
</reference>
<evidence type="ECO:0000256" key="5">
    <source>
        <dbReference type="ARBA" id="ARBA00022692"/>
    </source>
</evidence>
<evidence type="ECO:0000313" key="12">
    <source>
        <dbReference type="Proteomes" id="UP000190130"/>
    </source>
</evidence>
<dbReference type="Proteomes" id="UP000190130">
    <property type="component" value="Unassembled WGS sequence"/>
</dbReference>
<dbReference type="STRING" id="53254.SAMN05660750_02987"/>
<evidence type="ECO:0000256" key="6">
    <source>
        <dbReference type="ARBA" id="ARBA00022989"/>
    </source>
</evidence>
<keyword evidence="4" id="KW-1003">Cell membrane</keyword>
<evidence type="ECO:0000256" key="1">
    <source>
        <dbReference type="ARBA" id="ARBA00004651"/>
    </source>
</evidence>
<feature type="transmembrane region" description="Helical" evidence="8">
    <location>
        <begin position="113"/>
        <end position="132"/>
    </location>
</feature>
<protein>
    <submittedName>
        <fullName evidence="9">Branched-chain amino acid ABC transporter permease</fullName>
    </submittedName>
    <submittedName>
        <fullName evidence="10">Predicted branched-chain amino acid permease (Azaleucine resistance)</fullName>
    </submittedName>
</protein>
<evidence type="ECO:0000313" key="10">
    <source>
        <dbReference type="EMBL" id="SKB91098.1"/>
    </source>
</evidence>
<feature type="transmembrane region" description="Helical" evidence="8">
    <location>
        <begin position="58"/>
        <end position="76"/>
    </location>
</feature>
<feature type="transmembrane region" description="Helical" evidence="8">
    <location>
        <begin position="28"/>
        <end position="46"/>
    </location>
</feature>